<dbReference type="SUPFAM" id="SSF56219">
    <property type="entry name" value="DNase I-like"/>
    <property type="match status" value="1"/>
</dbReference>
<evidence type="ECO:0000256" key="1">
    <source>
        <dbReference type="ARBA" id="ARBA00000493"/>
    </source>
</evidence>
<evidence type="ECO:0000256" key="9">
    <source>
        <dbReference type="PIRSR" id="PIRSR604808-2"/>
    </source>
</evidence>
<feature type="domain" description="Endonuclease/exonuclease/phosphatase" evidence="11">
    <location>
        <begin position="20"/>
        <end position="231"/>
    </location>
</feature>
<keyword evidence="7 9" id="KW-0460">Magnesium</keyword>
<dbReference type="GO" id="GO:0008081">
    <property type="term" value="F:phosphoric diester hydrolase activity"/>
    <property type="evidence" value="ECO:0007669"/>
    <property type="project" value="TreeGrafter"/>
</dbReference>
<dbReference type="GO" id="GO:0005634">
    <property type="term" value="C:nucleus"/>
    <property type="evidence" value="ECO:0007669"/>
    <property type="project" value="TreeGrafter"/>
</dbReference>
<dbReference type="Gene3D" id="3.60.10.10">
    <property type="entry name" value="Endonuclease/exonuclease/phosphatase"/>
    <property type="match status" value="1"/>
</dbReference>
<evidence type="ECO:0000256" key="3">
    <source>
        <dbReference type="ARBA" id="ARBA00012115"/>
    </source>
</evidence>
<dbReference type="AlphaFoldDB" id="A0A669CVD5"/>
<dbReference type="InterPro" id="IPR036691">
    <property type="entry name" value="Endo/exonu/phosph_ase_sf"/>
</dbReference>
<evidence type="ECO:0000256" key="8">
    <source>
        <dbReference type="ARBA" id="ARBA00023204"/>
    </source>
</evidence>
<dbReference type="PANTHER" id="PTHR22748:SF26">
    <property type="entry name" value="ENDONUCLEASE_EXONUCLEASE_PHOSPHATASE DOMAIN-CONTAINING PROTEIN"/>
    <property type="match status" value="1"/>
</dbReference>
<dbReference type="OMA" id="EMTIINI"/>
<dbReference type="GeneTree" id="ENSGT01140000282594"/>
<reference evidence="12" key="1">
    <citation type="submission" date="2025-08" db="UniProtKB">
        <authorList>
            <consortium name="Ensembl"/>
        </authorList>
    </citation>
    <scope>IDENTIFICATION</scope>
</reference>
<comment type="catalytic activity">
    <reaction evidence="1">
        <text>Exonucleolytic cleavage in the 3'- to 5'-direction to yield nucleoside 5'-phosphates.</text>
        <dbReference type="EC" id="3.1.11.2"/>
    </reaction>
</comment>
<evidence type="ECO:0000256" key="4">
    <source>
        <dbReference type="ARBA" id="ARBA00022723"/>
    </source>
</evidence>
<dbReference type="InterPro" id="IPR005135">
    <property type="entry name" value="Endo/exonuclease/phosphatase"/>
</dbReference>
<feature type="site" description="Transition state stabilizer" evidence="10">
    <location>
        <position position="154"/>
    </location>
</feature>
<dbReference type="Proteomes" id="UP000005207">
    <property type="component" value="Unplaced"/>
</dbReference>
<feature type="binding site" evidence="9">
    <location>
        <position position="50"/>
    </location>
    <ligand>
        <name>Mg(2+)</name>
        <dbReference type="ChEBI" id="CHEBI:18420"/>
        <label>1</label>
    </ligand>
</feature>
<keyword evidence="8" id="KW-0234">DNA repair</keyword>
<comment type="cofactor">
    <cofactor evidence="9">
        <name>Mg(2+)</name>
        <dbReference type="ChEBI" id="CHEBI:18420"/>
    </cofactor>
    <cofactor evidence="9">
        <name>Mn(2+)</name>
        <dbReference type="ChEBI" id="CHEBI:29035"/>
    </cofactor>
    <text evidence="9">Probably binds two magnesium or manganese ions per subunit.</text>
</comment>
<name>A0A669CVD5_ORENI</name>
<evidence type="ECO:0000313" key="13">
    <source>
        <dbReference type="Proteomes" id="UP000005207"/>
    </source>
</evidence>
<evidence type="ECO:0000256" key="10">
    <source>
        <dbReference type="PIRSR" id="PIRSR604808-3"/>
    </source>
</evidence>
<keyword evidence="13" id="KW-1185">Reference proteome</keyword>
<dbReference type="PANTHER" id="PTHR22748">
    <property type="entry name" value="AP ENDONUCLEASE"/>
    <property type="match status" value="1"/>
</dbReference>
<keyword evidence="4 9" id="KW-0479">Metal-binding</keyword>
<organism evidence="12 13">
    <name type="scientific">Oreochromis niloticus</name>
    <name type="common">Nile tilapia</name>
    <name type="synonym">Tilapia nilotica</name>
    <dbReference type="NCBI Taxonomy" id="8128"/>
    <lineage>
        <taxon>Eukaryota</taxon>
        <taxon>Metazoa</taxon>
        <taxon>Chordata</taxon>
        <taxon>Craniata</taxon>
        <taxon>Vertebrata</taxon>
        <taxon>Euteleostomi</taxon>
        <taxon>Actinopterygii</taxon>
        <taxon>Neopterygii</taxon>
        <taxon>Teleostei</taxon>
        <taxon>Neoteleostei</taxon>
        <taxon>Acanthomorphata</taxon>
        <taxon>Ovalentaria</taxon>
        <taxon>Cichlomorphae</taxon>
        <taxon>Cichliformes</taxon>
        <taxon>Cichlidae</taxon>
        <taxon>African cichlids</taxon>
        <taxon>Pseudocrenilabrinae</taxon>
        <taxon>Oreochromini</taxon>
        <taxon>Oreochromis</taxon>
    </lineage>
</organism>
<keyword evidence="6" id="KW-0378">Hydrolase</keyword>
<evidence type="ECO:0000256" key="7">
    <source>
        <dbReference type="ARBA" id="ARBA00022842"/>
    </source>
</evidence>
<sequence length="233" mass="26823">MHACSNNSVETRVLLHFVLWNVKGLNNLVKRSKVFSHLKSFKPDVMFLQETHLNINSQKRLSCKWIGQIYHSRFNYKARGTAILIRKGVPFEHSEVISDPNGRYIVVVGKLFNTPLILANIYGPNWDNAQFFLNFFSTLPDLNSYKLILGGDFNCVLHPQLDRSSVRSSNNLSSAAVAINSLLRSYGLSDPWRVKNPTTKQFSFFSPVHHSYSRIDYFIVDNQRLPRPRSQSY</sequence>
<keyword evidence="9" id="KW-0464">Manganese</keyword>
<dbReference type="EC" id="3.1.11.2" evidence="3"/>
<evidence type="ECO:0000256" key="5">
    <source>
        <dbReference type="ARBA" id="ARBA00022763"/>
    </source>
</evidence>
<dbReference type="CDD" id="cd09076">
    <property type="entry name" value="L1-EN"/>
    <property type="match status" value="1"/>
</dbReference>
<evidence type="ECO:0000256" key="2">
    <source>
        <dbReference type="ARBA" id="ARBA00007092"/>
    </source>
</evidence>
<dbReference type="GO" id="GO:0003906">
    <property type="term" value="F:DNA-(apurinic or apyrimidinic site) endonuclease activity"/>
    <property type="evidence" value="ECO:0007669"/>
    <property type="project" value="TreeGrafter"/>
</dbReference>
<dbReference type="Ensembl" id="ENSONIT00000059735.1">
    <property type="protein sequence ID" value="ENSONIP00000052343.1"/>
    <property type="gene ID" value="ENSONIG00000037913.1"/>
</dbReference>
<evidence type="ECO:0000259" key="11">
    <source>
        <dbReference type="Pfam" id="PF03372"/>
    </source>
</evidence>
<proteinExistence type="inferred from homology"/>
<dbReference type="InParanoid" id="A0A669CVD5"/>
<comment type="similarity">
    <text evidence="2">Belongs to the DNA repair enzymes AP/ExoA family.</text>
</comment>
<accession>A0A669CVD5</accession>
<protein>
    <recommendedName>
        <fullName evidence="3">exodeoxyribonuclease III</fullName>
        <ecNumber evidence="3">3.1.11.2</ecNumber>
    </recommendedName>
</protein>
<feature type="binding site" evidence="9">
    <location>
        <position position="154"/>
    </location>
    <ligand>
        <name>Mg(2+)</name>
        <dbReference type="ChEBI" id="CHEBI:18420"/>
        <label>1</label>
    </ligand>
</feature>
<evidence type="ECO:0000256" key="6">
    <source>
        <dbReference type="ARBA" id="ARBA00022801"/>
    </source>
</evidence>
<dbReference type="GO" id="GO:0006284">
    <property type="term" value="P:base-excision repair"/>
    <property type="evidence" value="ECO:0007669"/>
    <property type="project" value="TreeGrafter"/>
</dbReference>
<reference evidence="12" key="2">
    <citation type="submission" date="2025-09" db="UniProtKB">
        <authorList>
            <consortium name="Ensembl"/>
        </authorList>
    </citation>
    <scope>IDENTIFICATION</scope>
</reference>
<evidence type="ECO:0000313" key="12">
    <source>
        <dbReference type="Ensembl" id="ENSONIP00000052343.1"/>
    </source>
</evidence>
<dbReference type="GO" id="GO:0008311">
    <property type="term" value="F:double-stranded DNA 3'-5' DNA exonuclease activity"/>
    <property type="evidence" value="ECO:0007669"/>
    <property type="project" value="UniProtKB-EC"/>
</dbReference>
<feature type="binding site" evidence="9">
    <location>
        <position position="152"/>
    </location>
    <ligand>
        <name>Mg(2+)</name>
        <dbReference type="ChEBI" id="CHEBI:18420"/>
        <label>1</label>
    </ligand>
</feature>
<dbReference type="InterPro" id="IPR004808">
    <property type="entry name" value="AP_endonuc_1"/>
</dbReference>
<dbReference type="GO" id="GO:0046872">
    <property type="term" value="F:metal ion binding"/>
    <property type="evidence" value="ECO:0007669"/>
    <property type="project" value="UniProtKB-KW"/>
</dbReference>
<dbReference type="Pfam" id="PF03372">
    <property type="entry name" value="Exo_endo_phos"/>
    <property type="match status" value="1"/>
</dbReference>
<keyword evidence="5" id="KW-0227">DNA damage</keyword>
<feature type="site" description="Important for catalytic activity" evidence="10">
    <location>
        <position position="216"/>
    </location>
</feature>
<feature type="binding site" evidence="9">
    <location>
        <position position="21"/>
    </location>
    <ligand>
        <name>Mg(2+)</name>
        <dbReference type="ChEBI" id="CHEBI:18420"/>
        <label>1</label>
    </ligand>
</feature>